<keyword evidence="1" id="KW-0812">Transmembrane</keyword>
<sequence>MSLPAQSPDHIHSAPLSCVWGLWFWILCKTM</sequence>
<dbReference type="EMBL" id="GBXM01072144">
    <property type="protein sequence ID" value="JAH36433.1"/>
    <property type="molecule type" value="Transcribed_RNA"/>
</dbReference>
<organism evidence="2">
    <name type="scientific">Anguilla anguilla</name>
    <name type="common">European freshwater eel</name>
    <name type="synonym">Muraena anguilla</name>
    <dbReference type="NCBI Taxonomy" id="7936"/>
    <lineage>
        <taxon>Eukaryota</taxon>
        <taxon>Metazoa</taxon>
        <taxon>Chordata</taxon>
        <taxon>Craniata</taxon>
        <taxon>Vertebrata</taxon>
        <taxon>Euteleostomi</taxon>
        <taxon>Actinopterygii</taxon>
        <taxon>Neopterygii</taxon>
        <taxon>Teleostei</taxon>
        <taxon>Anguilliformes</taxon>
        <taxon>Anguillidae</taxon>
        <taxon>Anguilla</taxon>
    </lineage>
</organism>
<evidence type="ECO:0000256" key="1">
    <source>
        <dbReference type="SAM" id="Phobius"/>
    </source>
</evidence>
<feature type="transmembrane region" description="Helical" evidence="1">
    <location>
        <begin position="12"/>
        <end position="28"/>
    </location>
</feature>
<reference evidence="2" key="1">
    <citation type="submission" date="2014-11" db="EMBL/GenBank/DDBJ databases">
        <authorList>
            <person name="Amaro Gonzalez C."/>
        </authorList>
    </citation>
    <scope>NUCLEOTIDE SEQUENCE</scope>
</reference>
<accession>A0A0E9S7D4</accession>
<proteinExistence type="predicted"/>
<name>A0A0E9S7D4_ANGAN</name>
<protein>
    <submittedName>
        <fullName evidence="2">Uncharacterized protein</fullName>
    </submittedName>
</protein>
<evidence type="ECO:0000313" key="2">
    <source>
        <dbReference type="EMBL" id="JAH36433.1"/>
    </source>
</evidence>
<keyword evidence="1" id="KW-0472">Membrane</keyword>
<dbReference type="AlphaFoldDB" id="A0A0E9S7D4"/>
<reference evidence="2" key="2">
    <citation type="journal article" date="2015" name="Fish Shellfish Immunol.">
        <title>Early steps in the European eel (Anguilla anguilla)-Vibrio vulnificus interaction in the gills: Role of the RtxA13 toxin.</title>
        <authorList>
            <person name="Callol A."/>
            <person name="Pajuelo D."/>
            <person name="Ebbesson L."/>
            <person name="Teles M."/>
            <person name="MacKenzie S."/>
            <person name="Amaro C."/>
        </authorList>
    </citation>
    <scope>NUCLEOTIDE SEQUENCE</scope>
</reference>
<keyword evidence="1" id="KW-1133">Transmembrane helix</keyword>